<evidence type="ECO:0000256" key="1">
    <source>
        <dbReference type="ARBA" id="ARBA00010617"/>
    </source>
</evidence>
<dbReference type="Proteomes" id="UP001595912">
    <property type="component" value="Unassembled WGS sequence"/>
</dbReference>
<dbReference type="InterPro" id="IPR001128">
    <property type="entry name" value="Cyt_P450"/>
</dbReference>
<dbReference type="PRINTS" id="PR00359">
    <property type="entry name" value="BP450"/>
</dbReference>
<evidence type="ECO:0000256" key="2">
    <source>
        <dbReference type="RuleBase" id="RU000461"/>
    </source>
</evidence>
<dbReference type="RefSeq" id="WP_380129008.1">
    <property type="nucleotide sequence ID" value="NZ_JBHSIU010000131.1"/>
</dbReference>
<evidence type="ECO:0000313" key="3">
    <source>
        <dbReference type="EMBL" id="MFC5008317.1"/>
    </source>
</evidence>
<sequence length="405" mass="45979">MTTFGTKLLFDLRDPLLQSDRYEYYRRLREADPIHHSPLGYWVLTRFDDCDAFLRAPGVSANYTDDPEWVRVRGGPNSPIVRSTKRWMLTNDGAVHRRLRRLVARALTPAAVERLKPRIAAMINDMIDAMGDGEIDLINGIALPLPVYVVCELLGIPIEDAERCRHWTNTIADVVDPLVTPQMRIRMNRAEPEFRAYIGERLRERRVHPREDVLSMLLEPDADGEVMSEEDIVAQVLLLFNAGHETSVNVLGNGMFALLEHPEQLRLLQQRPDLVDHSFEELARFNSAVQVLARRTTAAVTLGDTTIPADSAVLVVLGAGHRDPEKYPDPDRLDITRPATKSLAFGSGPHYCIAATLGRLEVVMAFQQLLQRYRTIELASTDLEWFSHFTFLLGLKRLPLRVTFR</sequence>
<keyword evidence="2" id="KW-0349">Heme</keyword>
<dbReference type="SUPFAM" id="SSF48264">
    <property type="entry name" value="Cytochrome P450"/>
    <property type="match status" value="1"/>
</dbReference>
<name>A0ABV9WJ43_9ACTN</name>
<dbReference type="EMBL" id="JBHSIU010000131">
    <property type="protein sequence ID" value="MFC5008317.1"/>
    <property type="molecule type" value="Genomic_DNA"/>
</dbReference>
<dbReference type="PROSITE" id="PS00086">
    <property type="entry name" value="CYTOCHROME_P450"/>
    <property type="match status" value="1"/>
</dbReference>
<reference evidence="4" key="1">
    <citation type="journal article" date="2019" name="Int. J. Syst. Evol. Microbiol.">
        <title>The Global Catalogue of Microorganisms (GCM) 10K type strain sequencing project: providing services to taxonomists for standard genome sequencing and annotation.</title>
        <authorList>
            <consortium name="The Broad Institute Genomics Platform"/>
            <consortium name="The Broad Institute Genome Sequencing Center for Infectious Disease"/>
            <person name="Wu L."/>
            <person name="Ma J."/>
        </authorList>
    </citation>
    <scope>NUCLEOTIDE SEQUENCE [LARGE SCALE GENOMIC DNA]</scope>
    <source>
        <strain evidence="4">CGMCC 4.7152</strain>
    </source>
</reference>
<keyword evidence="2" id="KW-0560">Oxidoreductase</keyword>
<keyword evidence="2" id="KW-0479">Metal-binding</keyword>
<keyword evidence="2" id="KW-0408">Iron</keyword>
<gene>
    <name evidence="3" type="ORF">ACFPIJ_62225</name>
</gene>
<proteinExistence type="inferred from homology"/>
<comment type="caution">
    <text evidence="3">The sequence shown here is derived from an EMBL/GenBank/DDBJ whole genome shotgun (WGS) entry which is preliminary data.</text>
</comment>
<dbReference type="InterPro" id="IPR036396">
    <property type="entry name" value="Cyt_P450_sf"/>
</dbReference>
<keyword evidence="2" id="KW-0503">Monooxygenase</keyword>
<dbReference type="Gene3D" id="1.10.630.10">
    <property type="entry name" value="Cytochrome P450"/>
    <property type="match status" value="1"/>
</dbReference>
<keyword evidence="4" id="KW-1185">Reference proteome</keyword>
<dbReference type="CDD" id="cd20625">
    <property type="entry name" value="CYP164-like"/>
    <property type="match status" value="1"/>
</dbReference>
<accession>A0ABV9WJ43</accession>
<dbReference type="Pfam" id="PF00067">
    <property type="entry name" value="p450"/>
    <property type="match status" value="1"/>
</dbReference>
<dbReference type="InterPro" id="IPR017972">
    <property type="entry name" value="Cyt_P450_CS"/>
</dbReference>
<dbReference type="PANTHER" id="PTHR46696:SF1">
    <property type="entry name" value="CYTOCHROME P450 YJIB-RELATED"/>
    <property type="match status" value="1"/>
</dbReference>
<protein>
    <submittedName>
        <fullName evidence="3">Cytochrome P450</fullName>
    </submittedName>
</protein>
<evidence type="ECO:0000313" key="4">
    <source>
        <dbReference type="Proteomes" id="UP001595912"/>
    </source>
</evidence>
<dbReference type="InterPro" id="IPR002397">
    <property type="entry name" value="Cyt_P450_B"/>
</dbReference>
<dbReference type="PANTHER" id="PTHR46696">
    <property type="entry name" value="P450, PUTATIVE (EUROFUNG)-RELATED"/>
    <property type="match status" value="1"/>
</dbReference>
<organism evidence="3 4">
    <name type="scientific">Dactylosporangium cerinum</name>
    <dbReference type="NCBI Taxonomy" id="1434730"/>
    <lineage>
        <taxon>Bacteria</taxon>
        <taxon>Bacillati</taxon>
        <taxon>Actinomycetota</taxon>
        <taxon>Actinomycetes</taxon>
        <taxon>Micromonosporales</taxon>
        <taxon>Micromonosporaceae</taxon>
        <taxon>Dactylosporangium</taxon>
    </lineage>
</organism>
<comment type="similarity">
    <text evidence="1 2">Belongs to the cytochrome P450 family.</text>
</comment>